<accession>A0A1T5INY8</accession>
<protein>
    <submittedName>
        <fullName evidence="4">Murein DD-endopeptidase MepM and murein hydrolase activator NlpD, contain LysM domain</fullName>
    </submittedName>
</protein>
<dbReference type="OrthoDB" id="1099523at2"/>
<evidence type="ECO:0000256" key="2">
    <source>
        <dbReference type="SAM" id="Phobius"/>
    </source>
</evidence>
<dbReference type="AlphaFoldDB" id="A0A1T5INY8"/>
<dbReference type="SUPFAM" id="SSF51261">
    <property type="entry name" value="Duplicated hybrid motif"/>
    <property type="match status" value="1"/>
</dbReference>
<dbReference type="Proteomes" id="UP000190857">
    <property type="component" value="Unassembled WGS sequence"/>
</dbReference>
<dbReference type="EMBL" id="FUZP01000001">
    <property type="protein sequence ID" value="SKC40762.1"/>
    <property type="molecule type" value="Genomic_DNA"/>
</dbReference>
<proteinExistence type="predicted"/>
<name>A0A1T5INY8_9MICO</name>
<dbReference type="PANTHER" id="PTHR21666:SF270">
    <property type="entry name" value="MUREIN HYDROLASE ACTIVATOR ENVC"/>
    <property type="match status" value="1"/>
</dbReference>
<keyword evidence="2" id="KW-1133">Transmembrane helix</keyword>
<dbReference type="Pfam" id="PF01551">
    <property type="entry name" value="Peptidase_M23"/>
    <property type="match status" value="1"/>
</dbReference>
<dbReference type="STRING" id="123320.SAMN06309945_0667"/>
<feature type="transmembrane region" description="Helical" evidence="2">
    <location>
        <begin position="192"/>
        <end position="213"/>
    </location>
</feature>
<keyword evidence="2" id="KW-0812">Transmembrane</keyword>
<dbReference type="InterPro" id="IPR050570">
    <property type="entry name" value="Cell_wall_metabolism_enzyme"/>
</dbReference>
<keyword evidence="4" id="KW-0378">Hydrolase</keyword>
<dbReference type="Gene3D" id="2.70.70.10">
    <property type="entry name" value="Glucose Permease (Domain IIA)"/>
    <property type="match status" value="1"/>
</dbReference>
<evidence type="ECO:0000313" key="4">
    <source>
        <dbReference type="EMBL" id="SKC40762.1"/>
    </source>
</evidence>
<dbReference type="GO" id="GO:0004222">
    <property type="term" value="F:metalloendopeptidase activity"/>
    <property type="evidence" value="ECO:0007669"/>
    <property type="project" value="TreeGrafter"/>
</dbReference>
<feature type="region of interest" description="Disordered" evidence="1">
    <location>
        <begin position="1"/>
        <end position="38"/>
    </location>
</feature>
<reference evidence="4 5" key="1">
    <citation type="submission" date="2017-02" db="EMBL/GenBank/DDBJ databases">
        <authorList>
            <person name="Peterson S.W."/>
        </authorList>
    </citation>
    <scope>NUCLEOTIDE SEQUENCE [LARGE SCALE GENOMIC DNA]</scope>
    <source>
        <strain evidence="4 5">VKM Ac-2059</strain>
    </source>
</reference>
<feature type="domain" description="M23ase beta-sheet core" evidence="3">
    <location>
        <begin position="316"/>
        <end position="412"/>
    </location>
</feature>
<dbReference type="CDD" id="cd12797">
    <property type="entry name" value="M23_peptidase"/>
    <property type="match status" value="1"/>
</dbReference>
<organism evidence="4 5">
    <name type="scientific">Okibacterium fritillariae</name>
    <dbReference type="NCBI Taxonomy" id="123320"/>
    <lineage>
        <taxon>Bacteria</taxon>
        <taxon>Bacillati</taxon>
        <taxon>Actinomycetota</taxon>
        <taxon>Actinomycetes</taxon>
        <taxon>Micrococcales</taxon>
        <taxon>Microbacteriaceae</taxon>
        <taxon>Okibacterium</taxon>
    </lineage>
</organism>
<evidence type="ECO:0000313" key="5">
    <source>
        <dbReference type="Proteomes" id="UP000190857"/>
    </source>
</evidence>
<dbReference type="InterPro" id="IPR011055">
    <property type="entry name" value="Dup_hybrid_motif"/>
</dbReference>
<dbReference type="PANTHER" id="PTHR21666">
    <property type="entry name" value="PEPTIDASE-RELATED"/>
    <property type="match status" value="1"/>
</dbReference>
<gene>
    <name evidence="4" type="ORF">SAMN06309945_0667</name>
</gene>
<evidence type="ECO:0000259" key="3">
    <source>
        <dbReference type="Pfam" id="PF01551"/>
    </source>
</evidence>
<sequence length="423" mass="43132">MSSTQLPAADAPSLHTPTTIVVEESAPSRPLTRRELREQRLREQAEIVAAADAIDVHGSDDVPAEQGEPVTVSVEVSSAPELSDAAPATSTITIPAVHTSSDQHAAAQVAASASRVDAPPAATGQSPRPAFTIPGAENMRPVASARLDSADRAAMPVPAAILPASTGGHSDLPGTSTRKGLRERLRSTRSTFAVALVIPGLVGTFALPAYALAPTATGTVDAIGQPITRTADGQSLTVAQTVAQADLARDTYDATSKADLSTAQRAAGFAFASGGALSDYTAPSETGWWRPAPGAITSPYGPRSLICNGVGCSNSFHEGIDFGGACGTPVKAASDGLVTFVGNAGAFGNRVIIKHNDTEETIYGHLLSGSFQVAVGDVVTGGQYIADIGATGVVSGCHLDLKVQINGEHTDPAVFLRSKGVTV</sequence>
<dbReference type="RefSeq" id="WP_079726861.1">
    <property type="nucleotide sequence ID" value="NZ_FUZP01000001.1"/>
</dbReference>
<feature type="region of interest" description="Disordered" evidence="1">
    <location>
        <begin position="103"/>
        <end position="135"/>
    </location>
</feature>
<keyword evidence="2" id="KW-0472">Membrane</keyword>
<feature type="compositionally biased region" description="Low complexity" evidence="1">
    <location>
        <begin position="103"/>
        <end position="118"/>
    </location>
</feature>
<evidence type="ECO:0000256" key="1">
    <source>
        <dbReference type="SAM" id="MobiDB-lite"/>
    </source>
</evidence>
<keyword evidence="5" id="KW-1185">Reference proteome</keyword>
<dbReference type="InterPro" id="IPR016047">
    <property type="entry name" value="M23ase_b-sheet_dom"/>
</dbReference>